<dbReference type="RefSeq" id="WP_342022557.1">
    <property type="nucleotide sequence ID" value="NZ_CP151657.1"/>
</dbReference>
<keyword evidence="1" id="KW-0732">Signal</keyword>
<protein>
    <submittedName>
        <fullName evidence="5">DUF4352 domain-containing protein</fullName>
    </submittedName>
</protein>
<feature type="region of interest" description="Disordered" evidence="2">
    <location>
        <begin position="1"/>
        <end position="20"/>
    </location>
</feature>
<gene>
    <name evidence="5" type="ORF">AAE021_11970</name>
</gene>
<accession>A0ABZ2ZUN8</accession>
<evidence type="ECO:0000313" key="6">
    <source>
        <dbReference type="Proteomes" id="UP001448858"/>
    </source>
</evidence>
<keyword evidence="3" id="KW-1133">Transmembrane helix</keyword>
<organism evidence="5 6">
    <name type="scientific">Arthrobacter citreus</name>
    <dbReference type="NCBI Taxonomy" id="1670"/>
    <lineage>
        <taxon>Bacteria</taxon>
        <taxon>Bacillati</taxon>
        <taxon>Actinomycetota</taxon>
        <taxon>Actinomycetes</taxon>
        <taxon>Micrococcales</taxon>
        <taxon>Micrococcaceae</taxon>
        <taxon>Arthrobacter</taxon>
    </lineage>
</organism>
<feature type="domain" description="DUF4352" evidence="4">
    <location>
        <begin position="124"/>
        <end position="202"/>
    </location>
</feature>
<feature type="transmembrane region" description="Helical" evidence="3">
    <location>
        <begin position="40"/>
        <end position="61"/>
    </location>
</feature>
<keyword evidence="3" id="KW-0812">Transmembrane</keyword>
<dbReference type="Proteomes" id="UP001448858">
    <property type="component" value="Chromosome"/>
</dbReference>
<proteinExistence type="predicted"/>
<sequence length="218" mass="22835">MSENQPANMPPYDPRDARAQAKAAKAYEKARRPWYKKKRFILPLALIVLIIIISIATSGGGGGNDTTGTTNTDPTSEPTVTESQPPAFPGAQESDVVGQAGETLTLGDIAVTSTPLIAGDAAFGGSVLCTTATVQNNSSETIDFSTFDWKLQAPSGTINNTTITGSQNLLSTGQVAPGGTATGDICFDNEPAEAGQSVVLYEPIFDFFSDRGAWINTQ</sequence>
<keyword evidence="3" id="KW-0472">Membrane</keyword>
<dbReference type="InterPro" id="IPR029050">
    <property type="entry name" value="Immunoprotect_excell_Ig-like"/>
</dbReference>
<evidence type="ECO:0000256" key="3">
    <source>
        <dbReference type="SAM" id="Phobius"/>
    </source>
</evidence>
<dbReference type="Pfam" id="PF11611">
    <property type="entry name" value="DUF4352"/>
    <property type="match status" value="1"/>
</dbReference>
<evidence type="ECO:0000313" key="5">
    <source>
        <dbReference type="EMBL" id="WZP14900.1"/>
    </source>
</evidence>
<evidence type="ECO:0000259" key="4">
    <source>
        <dbReference type="Pfam" id="PF11611"/>
    </source>
</evidence>
<dbReference type="EMBL" id="CP151657">
    <property type="protein sequence ID" value="WZP14900.1"/>
    <property type="molecule type" value="Genomic_DNA"/>
</dbReference>
<reference evidence="5 6" key="1">
    <citation type="submission" date="2024-04" db="EMBL/GenBank/DDBJ databases">
        <title>Arthrobacter sp. from Plains bison fecal sample.</title>
        <authorList>
            <person name="Ruzzini A."/>
        </authorList>
    </citation>
    <scope>NUCLEOTIDE SEQUENCE [LARGE SCALE GENOMIC DNA]</scope>
    <source>
        <strain evidence="5 6">EINP1</strain>
    </source>
</reference>
<dbReference type="Gene3D" id="2.60.40.1240">
    <property type="match status" value="1"/>
</dbReference>
<feature type="compositionally biased region" description="Low complexity" evidence="2">
    <location>
        <begin position="66"/>
        <end position="75"/>
    </location>
</feature>
<evidence type="ECO:0000256" key="1">
    <source>
        <dbReference type="ARBA" id="ARBA00022729"/>
    </source>
</evidence>
<feature type="region of interest" description="Disordered" evidence="2">
    <location>
        <begin position="61"/>
        <end position="95"/>
    </location>
</feature>
<dbReference type="InterPro" id="IPR029051">
    <property type="entry name" value="DUF4352"/>
</dbReference>
<evidence type="ECO:0000256" key="2">
    <source>
        <dbReference type="SAM" id="MobiDB-lite"/>
    </source>
</evidence>
<keyword evidence="6" id="KW-1185">Reference proteome</keyword>
<name>A0ABZ2ZUN8_9MICC</name>